<accession>A0A949X318</accession>
<dbReference type="RefSeq" id="WP_218320987.1">
    <property type="nucleotide sequence ID" value="NZ_JAEEGC010000059.1"/>
</dbReference>
<dbReference type="EMBL" id="JAEEGC010000059">
    <property type="protein sequence ID" value="MBV7273919.1"/>
    <property type="molecule type" value="Genomic_DNA"/>
</dbReference>
<sequence>MDNNYYNAEDEIAVSLGSTEKIEYDDKYILKGLMEGKTREDIALELNHKNYRTLDMYMRRRGYVWDSVRQTYIYKMTDHFPDSISNSTTGKVQKIIGLFNMGLEPMEIAKKVGMKDHRTMAGYMKSKGYIWSTEKQNYIFLKGEFYDDDPMPISHFEFNNSPNNYEDTINSIDNKDIAQQSNSDLNYTSIPQLERLENLIPMLEMISRNKDKLTELLSINSSATIPRYVIGGITITKSLCMSHPLAELIKEFSKEKNISQREIFEVAIIEFFKKYGYENEIKALFSS</sequence>
<protein>
    <submittedName>
        <fullName evidence="1">Uncharacterized protein</fullName>
    </submittedName>
</protein>
<proteinExistence type="predicted"/>
<dbReference type="Proteomes" id="UP000694308">
    <property type="component" value="Unassembled WGS sequence"/>
</dbReference>
<keyword evidence="2" id="KW-1185">Reference proteome</keyword>
<evidence type="ECO:0000313" key="1">
    <source>
        <dbReference type="EMBL" id="MBV7273919.1"/>
    </source>
</evidence>
<reference evidence="1" key="1">
    <citation type="submission" date="2020-12" db="EMBL/GenBank/DDBJ databases">
        <title>Clostridium thailandense sp. nov., a novel acetogenic bacterium isolated from peat land soil in Thailand.</title>
        <authorList>
            <person name="Chaikitkaew S."/>
            <person name="Birkeland N.K."/>
        </authorList>
    </citation>
    <scope>NUCLEOTIDE SEQUENCE</scope>
    <source>
        <strain evidence="1">PL3</strain>
    </source>
</reference>
<dbReference type="AlphaFoldDB" id="A0A949X318"/>
<gene>
    <name evidence="1" type="ORF">I6U48_13510</name>
</gene>
<name>A0A949X318_9CLOT</name>
<organism evidence="1 2">
    <name type="scientific">Clostridium thailandense</name>
    <dbReference type="NCBI Taxonomy" id="2794346"/>
    <lineage>
        <taxon>Bacteria</taxon>
        <taxon>Bacillati</taxon>
        <taxon>Bacillota</taxon>
        <taxon>Clostridia</taxon>
        <taxon>Eubacteriales</taxon>
        <taxon>Clostridiaceae</taxon>
        <taxon>Clostridium</taxon>
    </lineage>
</organism>
<evidence type="ECO:0000313" key="2">
    <source>
        <dbReference type="Proteomes" id="UP000694308"/>
    </source>
</evidence>
<comment type="caution">
    <text evidence="1">The sequence shown here is derived from an EMBL/GenBank/DDBJ whole genome shotgun (WGS) entry which is preliminary data.</text>
</comment>